<feature type="domain" description="BPL/LPL catalytic" evidence="2">
    <location>
        <begin position="1"/>
        <end position="176"/>
    </location>
</feature>
<evidence type="ECO:0000256" key="1">
    <source>
        <dbReference type="ARBA" id="ARBA00022598"/>
    </source>
</evidence>
<dbReference type="AlphaFoldDB" id="A0A2S6IJK1"/>
<dbReference type="InterPro" id="IPR045864">
    <property type="entry name" value="aa-tRNA-synth_II/BPL/LPL"/>
</dbReference>
<sequence>MNIVKLHATTSTNDELKSRFRESVLPHLTAIYSLKQTRGKGQQGAQWVTEDGKNLTFSVLITEGVSDLTPFLINQVVSVSIVEWLKNDLQIQSKIKWPNDILSVNHKLAGILIENSYSGNFLSSSVVGIGLNVNQVEFEGLPKAISLKNITGKEFELEVLLISFLNVLKNNLRDPLKVAQDYNKYLFKYRQVISFESSNAVFNGRVEGTDKDGKLILRVDNELKIYDLKELKWMY</sequence>
<accession>A0A2S6IJK1</accession>
<dbReference type="PANTHER" id="PTHR12835:SF5">
    <property type="entry name" value="BIOTIN--PROTEIN LIGASE"/>
    <property type="match status" value="1"/>
</dbReference>
<dbReference type="GO" id="GO:0004077">
    <property type="term" value="F:biotin--[biotin carboxyl-carrier protein] ligase activity"/>
    <property type="evidence" value="ECO:0007669"/>
    <property type="project" value="InterPro"/>
</dbReference>
<keyword evidence="1 3" id="KW-0436">Ligase</keyword>
<dbReference type="InterPro" id="IPR004143">
    <property type="entry name" value="BPL_LPL_catalytic"/>
</dbReference>
<dbReference type="PROSITE" id="PS51733">
    <property type="entry name" value="BPL_LPL_CATALYTIC"/>
    <property type="match status" value="1"/>
</dbReference>
<reference evidence="3 4" key="1">
    <citation type="submission" date="2018-02" db="EMBL/GenBank/DDBJ databases">
        <title>Genomic Encyclopedia of Archaeal and Bacterial Type Strains, Phase II (KMG-II): from individual species to whole genera.</title>
        <authorList>
            <person name="Goeker M."/>
        </authorList>
    </citation>
    <scope>NUCLEOTIDE SEQUENCE [LARGE SCALE GENOMIC DNA]</scope>
    <source>
        <strain evidence="3 4">DSM 16809</strain>
    </source>
</reference>
<protein>
    <submittedName>
        <fullName evidence="3">BirA family biotin operon repressor/biotin-[acetyl-CoA-carboxylase] ligase</fullName>
    </submittedName>
</protein>
<dbReference type="PANTHER" id="PTHR12835">
    <property type="entry name" value="BIOTIN PROTEIN LIGASE"/>
    <property type="match status" value="1"/>
</dbReference>
<dbReference type="CDD" id="cd16442">
    <property type="entry name" value="BPL"/>
    <property type="match status" value="1"/>
</dbReference>
<comment type="caution">
    <text evidence="3">The sequence shown here is derived from an EMBL/GenBank/DDBJ whole genome shotgun (WGS) entry which is preliminary data.</text>
</comment>
<dbReference type="Gene3D" id="3.30.930.10">
    <property type="entry name" value="Bira Bifunctional Protein, Domain 2"/>
    <property type="match status" value="1"/>
</dbReference>
<dbReference type="RefSeq" id="WP_104515685.1">
    <property type="nucleotide sequence ID" value="NZ_MQVW01000020.1"/>
</dbReference>
<dbReference type="SUPFAM" id="SSF55681">
    <property type="entry name" value="Class II aaRS and biotin synthetases"/>
    <property type="match status" value="1"/>
</dbReference>
<evidence type="ECO:0000259" key="2">
    <source>
        <dbReference type="PROSITE" id="PS51733"/>
    </source>
</evidence>
<dbReference type="EMBL" id="PTJE01000004">
    <property type="protein sequence ID" value="PPK94361.1"/>
    <property type="molecule type" value="Genomic_DNA"/>
</dbReference>
<evidence type="ECO:0000313" key="3">
    <source>
        <dbReference type="EMBL" id="PPK94361.1"/>
    </source>
</evidence>
<dbReference type="Proteomes" id="UP000239002">
    <property type="component" value="Unassembled WGS sequence"/>
</dbReference>
<proteinExistence type="predicted"/>
<name>A0A2S6IJK1_9FLAO</name>
<evidence type="ECO:0000313" key="4">
    <source>
        <dbReference type="Proteomes" id="UP000239002"/>
    </source>
</evidence>
<dbReference type="GO" id="GO:0005737">
    <property type="term" value="C:cytoplasm"/>
    <property type="evidence" value="ECO:0007669"/>
    <property type="project" value="TreeGrafter"/>
</dbReference>
<dbReference type="Pfam" id="PF03099">
    <property type="entry name" value="BPL_LplA_LipB"/>
    <property type="match status" value="1"/>
</dbReference>
<dbReference type="OrthoDB" id="9807064at2"/>
<dbReference type="NCBIfam" id="TIGR00121">
    <property type="entry name" value="birA_ligase"/>
    <property type="match status" value="1"/>
</dbReference>
<gene>
    <name evidence="3" type="ORF">LY01_01998</name>
</gene>
<organism evidence="3 4">
    <name type="scientific">Nonlabens xylanidelens</name>
    <dbReference type="NCBI Taxonomy" id="191564"/>
    <lineage>
        <taxon>Bacteria</taxon>
        <taxon>Pseudomonadati</taxon>
        <taxon>Bacteroidota</taxon>
        <taxon>Flavobacteriia</taxon>
        <taxon>Flavobacteriales</taxon>
        <taxon>Flavobacteriaceae</taxon>
        <taxon>Nonlabens</taxon>
    </lineage>
</organism>
<dbReference type="InterPro" id="IPR004408">
    <property type="entry name" value="Biotin_CoA_COase_ligase"/>
</dbReference>
<keyword evidence="4" id="KW-1185">Reference proteome</keyword>